<dbReference type="Pfam" id="PF18029">
    <property type="entry name" value="Glyoxalase_6"/>
    <property type="match status" value="1"/>
</dbReference>
<evidence type="ECO:0000259" key="1">
    <source>
        <dbReference type="PROSITE" id="PS51819"/>
    </source>
</evidence>
<proteinExistence type="predicted"/>
<dbReference type="OrthoDB" id="1645442at2"/>
<dbReference type="SUPFAM" id="SSF54593">
    <property type="entry name" value="Glyoxalase/Bleomycin resistance protein/Dihydroxybiphenyl dioxygenase"/>
    <property type="match status" value="1"/>
</dbReference>
<dbReference type="InterPro" id="IPR041581">
    <property type="entry name" value="Glyoxalase_6"/>
</dbReference>
<evidence type="ECO:0000313" key="3">
    <source>
        <dbReference type="Proteomes" id="UP000037432"/>
    </source>
</evidence>
<feature type="domain" description="VOC" evidence="1">
    <location>
        <begin position="6"/>
        <end position="125"/>
    </location>
</feature>
<dbReference type="CDD" id="cd06587">
    <property type="entry name" value="VOC"/>
    <property type="match status" value="1"/>
</dbReference>
<dbReference type="PANTHER" id="PTHR35908:SF1">
    <property type="entry name" value="CONSERVED PROTEIN"/>
    <property type="match status" value="1"/>
</dbReference>
<name>A0A0J7Z8Z7_STRVR</name>
<evidence type="ECO:0000313" key="2">
    <source>
        <dbReference type="EMBL" id="KMS72611.1"/>
    </source>
</evidence>
<dbReference type="InterPro" id="IPR029068">
    <property type="entry name" value="Glyas_Bleomycin-R_OHBP_Dase"/>
</dbReference>
<dbReference type="RefSeq" id="WP_048583169.1">
    <property type="nucleotide sequence ID" value="NZ_LFNT01000026.1"/>
</dbReference>
<dbReference type="AlphaFoldDB" id="A0A0J7Z8Z7"/>
<dbReference type="EMBL" id="LFNT01000026">
    <property type="protein sequence ID" value="KMS72611.1"/>
    <property type="molecule type" value="Genomic_DNA"/>
</dbReference>
<comment type="caution">
    <text evidence="2">The sequence shown here is derived from an EMBL/GenBank/DDBJ whole genome shotgun (WGS) entry which is preliminary data.</text>
</comment>
<dbReference type="PROSITE" id="PS51819">
    <property type="entry name" value="VOC"/>
    <property type="match status" value="1"/>
</dbReference>
<dbReference type="Gene3D" id="3.10.180.10">
    <property type="entry name" value="2,3-Dihydroxybiphenyl 1,2-Dioxygenase, domain 1"/>
    <property type="match status" value="1"/>
</dbReference>
<dbReference type="PATRIC" id="fig|1938.3.peg.8788"/>
<dbReference type="InterPro" id="IPR037523">
    <property type="entry name" value="VOC_core"/>
</dbReference>
<reference evidence="2 3" key="1">
    <citation type="submission" date="2015-06" db="EMBL/GenBank/DDBJ databases">
        <authorList>
            <person name="Ju K.-S."/>
            <person name="Doroghazi J.R."/>
            <person name="Metcalf W.W."/>
        </authorList>
    </citation>
    <scope>NUCLEOTIDE SEQUENCE [LARGE SCALE GENOMIC DNA]</scope>
    <source>
        <strain evidence="2 3">NRRL 3414</strain>
    </source>
</reference>
<organism evidence="2 3">
    <name type="scientific">Streptomyces viridochromogenes</name>
    <dbReference type="NCBI Taxonomy" id="1938"/>
    <lineage>
        <taxon>Bacteria</taxon>
        <taxon>Bacillati</taxon>
        <taxon>Actinomycetota</taxon>
        <taxon>Actinomycetes</taxon>
        <taxon>Kitasatosporales</taxon>
        <taxon>Streptomycetaceae</taxon>
        <taxon>Streptomyces</taxon>
    </lineage>
</organism>
<accession>A0A0J7Z8Z7</accession>
<dbReference type="Proteomes" id="UP000037432">
    <property type="component" value="Unassembled WGS sequence"/>
</dbReference>
<protein>
    <submittedName>
        <fullName evidence="2">Glyoxalase</fullName>
    </submittedName>
</protein>
<gene>
    <name evidence="2" type="ORF">ACM01_22790</name>
</gene>
<sequence length="132" mass="14417">MAPAARLRSVVIDCPDPRALARFYAGVGGGTPEDDDPAWVVLRLPGGPRLAFQPAPGHAPPEWPRADRNSQQFHLDFDAGATWEEVEAAQEKVLALGARLLHAEDKEDFRVYADPAGHPFCLCRIEQPIGQP</sequence>
<dbReference type="PANTHER" id="PTHR35908">
    <property type="entry name" value="HYPOTHETICAL FUSION PROTEIN"/>
    <property type="match status" value="1"/>
</dbReference>